<evidence type="ECO:0000256" key="4">
    <source>
        <dbReference type="ARBA" id="ARBA00023027"/>
    </source>
</evidence>
<organism evidence="7 8">
    <name type="scientific">Durusdinium trenchii</name>
    <dbReference type="NCBI Taxonomy" id="1381693"/>
    <lineage>
        <taxon>Eukaryota</taxon>
        <taxon>Sar</taxon>
        <taxon>Alveolata</taxon>
        <taxon>Dinophyceae</taxon>
        <taxon>Suessiales</taxon>
        <taxon>Symbiodiniaceae</taxon>
        <taxon>Durusdinium</taxon>
    </lineage>
</organism>
<feature type="domain" description="Alcohol dehydrogenase-like C-terminal" evidence="5">
    <location>
        <begin position="589"/>
        <end position="722"/>
    </location>
</feature>
<dbReference type="Gene3D" id="1.10.4080.10">
    <property type="entry name" value="ADP-ribosylation/Crystallin J1"/>
    <property type="match status" value="1"/>
</dbReference>
<dbReference type="PANTHER" id="PTHR43880:SF12">
    <property type="entry name" value="ALCOHOL DEHYDROGENASE CLASS-3"/>
    <property type="match status" value="1"/>
</dbReference>
<feature type="domain" description="Alcohol dehydrogenase-like C-terminal" evidence="5">
    <location>
        <begin position="1082"/>
        <end position="1213"/>
    </location>
</feature>
<dbReference type="InterPro" id="IPR011032">
    <property type="entry name" value="GroES-like_sf"/>
</dbReference>
<keyword evidence="3" id="KW-0862">Zinc</keyword>
<dbReference type="CDD" id="cd08300">
    <property type="entry name" value="alcohol_DH_class_III"/>
    <property type="match status" value="2"/>
</dbReference>
<evidence type="ECO:0000313" key="7">
    <source>
        <dbReference type="EMBL" id="CAK9046191.1"/>
    </source>
</evidence>
<dbReference type="Gene3D" id="3.40.50.720">
    <property type="entry name" value="NAD(P)-binding Rossmann-like Domain"/>
    <property type="match status" value="2"/>
</dbReference>
<dbReference type="Pfam" id="PF03747">
    <property type="entry name" value="ADP_ribosyl_GH"/>
    <property type="match status" value="1"/>
</dbReference>
<dbReference type="PANTHER" id="PTHR43880">
    <property type="entry name" value="ALCOHOL DEHYDROGENASE"/>
    <property type="match status" value="1"/>
</dbReference>
<dbReference type="InterPro" id="IPR013149">
    <property type="entry name" value="ADH-like_C"/>
</dbReference>
<dbReference type="InterPro" id="IPR036705">
    <property type="entry name" value="Ribosyl_crysJ1_sf"/>
</dbReference>
<evidence type="ECO:0000313" key="8">
    <source>
        <dbReference type="Proteomes" id="UP001642464"/>
    </source>
</evidence>
<dbReference type="SUPFAM" id="SSF51735">
    <property type="entry name" value="NAD(P)-binding Rossmann-fold domains"/>
    <property type="match status" value="2"/>
</dbReference>
<dbReference type="EMBL" id="CAXAMM010019668">
    <property type="protein sequence ID" value="CAK9046191.1"/>
    <property type="molecule type" value="Genomic_DNA"/>
</dbReference>
<accession>A0ABP0M575</accession>
<dbReference type="InterPro" id="IPR014183">
    <property type="entry name" value="ADH_3"/>
</dbReference>
<protein>
    <submittedName>
        <fullName evidence="7">Alcohol dehydrogenase class-3 (Alcohol dehydrogenase class-III) (Glutathione-dependent formaldehyde dehydrogenase) (FALDH) (FDH) (GSH-FDH) (S-(Hydroxymethyl)glutathione dehydrogenase)</fullName>
    </submittedName>
</protein>
<dbReference type="InterPro" id="IPR013154">
    <property type="entry name" value="ADH-like_N"/>
</dbReference>
<name>A0ABP0M575_9DINO</name>
<keyword evidence="4" id="KW-0520">NAD</keyword>
<evidence type="ECO:0000259" key="6">
    <source>
        <dbReference type="Pfam" id="PF08240"/>
    </source>
</evidence>
<dbReference type="SUPFAM" id="SSF101478">
    <property type="entry name" value="ADP-ribosylglycohydrolase"/>
    <property type="match status" value="1"/>
</dbReference>
<feature type="domain" description="Alcohol dehydrogenase-like N-terminal" evidence="6">
    <location>
        <begin position="905"/>
        <end position="1040"/>
    </location>
</feature>
<evidence type="ECO:0000256" key="2">
    <source>
        <dbReference type="ARBA" id="ARBA00022723"/>
    </source>
</evidence>
<comment type="cofactor">
    <cofactor evidence="1">
        <name>Zn(2+)</name>
        <dbReference type="ChEBI" id="CHEBI:29105"/>
    </cofactor>
</comment>
<gene>
    <name evidence="7" type="ORF">SCF082_LOCUS26024</name>
</gene>
<comment type="caution">
    <text evidence="7">The sequence shown here is derived from an EMBL/GenBank/DDBJ whole genome shotgun (WGS) entry which is preliminary data.</text>
</comment>
<dbReference type="Pfam" id="PF00107">
    <property type="entry name" value="ADH_zinc_N"/>
    <property type="match status" value="2"/>
</dbReference>
<dbReference type="Proteomes" id="UP001642464">
    <property type="component" value="Unassembled WGS sequence"/>
</dbReference>
<dbReference type="Pfam" id="PF08240">
    <property type="entry name" value="ADH_N"/>
    <property type="match status" value="2"/>
</dbReference>
<sequence>MALEDVPQFAPTTATQTARRRLVEGEQSNVLVQLLLGDAIGDAFGFGIEMQDAHWIREHVTKCTAWPENPAMKEEHKVNNIRGMYSDDCEMTVGLMKALMKAKDLQDLSENDLLEAWREEWLLALQRPKPSDGERAGHGSIKAFFRGETSLEEQKKGQAMREDPGNAPPMRALPLAFLPLEECERLCSLNADATHPHPKARAASYLIALAARYLIVEKGARDEIFDWCLERLRGSSLSHEATEEYLEAVKRLPDFHEFGLHLRKMPGKVHEVLCGPQPNPQLAHCRGGAQGLDPVHGVGSDAMRTAGAVLYLLRFARGCRDALLASVHLGGDVDSVAALTLAVTAAAAPGGLRCGERGGLPWKLLEERMGGLRRAFERVAFETAGQPIKCKAAVARGVNDLKIEEVTVAVPGPREVRLKVKSNALCHTDIYTLSGQDPEGLFPSILGHEAGCIVESVGEGVTGVKPGDHVIPCYTPQCGEPECIFCFPPRGKRTNLCPKIRGTQGKGVMPDGTSRFTDSEGKTIWHFMGCSTFSEYTVVADISCAKVSQTAPLDVCSLLGCGVATGLGAAWNTLDVEGGSSAAVFGLGAVGLAVIQGCQMRGCARIFAIDMNPKKFECAKMLGATDCLNPKDFDKPIQQVIVGMTTWGVDYTFDCTGHCEVMRAALECAHRGWGESCIIGVAAAGKEISTRPFQLVTGRRWAGTAFGGWKGRSEVPSLVQMYESGRLKLDHYITHKFKGVEGTKEAIEALHSGDCLRAVAWQKKQRRAWCLGRASSGVLGRSRRAAPKSELLSGLRGVEFRASTMAALRSARVLCSARVPLVQRCCVHLGQIRGFASPIKCKVGWCCEERSGGGPEGAKLVEKGQLGLGKAMLINLTGDLWVDSAAVARGVNDLRVEEVTVAPPGPREVRLKVHSNALCHTDIYTLSGQDPEGLFPSILGHEAGTVVESVGEGVTGLKPGDKVIPCYTPQCGEPDCIFCFPPRGKRTNLCPKIRGTQGNGVMPDGTSRFTDAEGKEIKHFMGCSTFSEYTVVADISCAKVSETAPLDVCSLLGCGVSTGLGAAWNTLNIEGGSSVAVFGLGAVGLSVIQGSKMRGAARIFAIDMNPKKFEMAKELGATDCVNPKDYDKPIQQVIVGMTKWGVDYTFDCTGNVEVMRAALECAHRGWGESCVVGVAAAGKEISTRPFQLVTGRKWTGTAFGGFKGRSEVPPLIDDYEAGRLKLDHYITHRFHGVEGNLQAVEALHSGDCLRAVVTY</sequence>
<dbReference type="Gene3D" id="3.90.180.10">
    <property type="entry name" value="Medium-chain alcohol dehydrogenases, catalytic domain"/>
    <property type="match status" value="2"/>
</dbReference>
<dbReference type="InterPro" id="IPR036291">
    <property type="entry name" value="NAD(P)-bd_dom_sf"/>
</dbReference>
<dbReference type="InterPro" id="IPR005502">
    <property type="entry name" value="Ribosyl_crysJ1"/>
</dbReference>
<feature type="domain" description="Alcohol dehydrogenase-like N-terminal" evidence="6">
    <location>
        <begin position="412"/>
        <end position="547"/>
    </location>
</feature>
<keyword evidence="8" id="KW-1185">Reference proteome</keyword>
<evidence type="ECO:0000259" key="5">
    <source>
        <dbReference type="Pfam" id="PF00107"/>
    </source>
</evidence>
<evidence type="ECO:0000256" key="1">
    <source>
        <dbReference type="ARBA" id="ARBA00001947"/>
    </source>
</evidence>
<proteinExistence type="predicted"/>
<dbReference type="SUPFAM" id="SSF50129">
    <property type="entry name" value="GroES-like"/>
    <property type="match status" value="2"/>
</dbReference>
<keyword evidence="2" id="KW-0479">Metal-binding</keyword>
<reference evidence="7 8" key="1">
    <citation type="submission" date="2024-02" db="EMBL/GenBank/DDBJ databases">
        <authorList>
            <person name="Chen Y."/>
            <person name="Shah S."/>
            <person name="Dougan E. K."/>
            <person name="Thang M."/>
            <person name="Chan C."/>
        </authorList>
    </citation>
    <scope>NUCLEOTIDE SEQUENCE [LARGE SCALE GENOMIC DNA]</scope>
</reference>
<evidence type="ECO:0000256" key="3">
    <source>
        <dbReference type="ARBA" id="ARBA00022833"/>
    </source>
</evidence>